<dbReference type="AlphaFoldDB" id="A0AAD7VIH5"/>
<dbReference type="Proteomes" id="UP001163823">
    <property type="component" value="Chromosome 3"/>
</dbReference>
<feature type="region of interest" description="Disordered" evidence="1">
    <location>
        <begin position="103"/>
        <end position="123"/>
    </location>
</feature>
<proteinExistence type="predicted"/>
<reference evidence="2" key="1">
    <citation type="journal article" date="2023" name="Science">
        <title>Elucidation of the pathway for biosynthesis of saponin adjuvants from the soapbark tree.</title>
        <authorList>
            <person name="Reed J."/>
            <person name="Orme A."/>
            <person name="El-Demerdash A."/>
            <person name="Owen C."/>
            <person name="Martin L.B.B."/>
            <person name="Misra R.C."/>
            <person name="Kikuchi S."/>
            <person name="Rejzek M."/>
            <person name="Martin A.C."/>
            <person name="Harkess A."/>
            <person name="Leebens-Mack J."/>
            <person name="Louveau T."/>
            <person name="Stephenson M.J."/>
            <person name="Osbourn A."/>
        </authorList>
    </citation>
    <scope>NUCLEOTIDE SEQUENCE</scope>
    <source>
        <strain evidence="2">S10</strain>
    </source>
</reference>
<accession>A0AAD7VIH5</accession>
<comment type="caution">
    <text evidence="2">The sequence shown here is derived from an EMBL/GenBank/DDBJ whole genome shotgun (WGS) entry which is preliminary data.</text>
</comment>
<organism evidence="2 3">
    <name type="scientific">Quillaja saponaria</name>
    <name type="common">Soap bark tree</name>
    <dbReference type="NCBI Taxonomy" id="32244"/>
    <lineage>
        <taxon>Eukaryota</taxon>
        <taxon>Viridiplantae</taxon>
        <taxon>Streptophyta</taxon>
        <taxon>Embryophyta</taxon>
        <taxon>Tracheophyta</taxon>
        <taxon>Spermatophyta</taxon>
        <taxon>Magnoliopsida</taxon>
        <taxon>eudicotyledons</taxon>
        <taxon>Gunneridae</taxon>
        <taxon>Pentapetalae</taxon>
        <taxon>rosids</taxon>
        <taxon>fabids</taxon>
        <taxon>Fabales</taxon>
        <taxon>Quillajaceae</taxon>
        <taxon>Quillaja</taxon>
    </lineage>
</organism>
<sequence length="202" mass="22721">MDDYFEGYSTDYRGNDRIPGPSLVTRKDAGDAITLLQSLAGSTFDSSQLVLTACMGFLAVTEARLQELRDKHRPAVLVALEERNKKGRVRKDSKRLASKLYSIKHDPGSEERKTTGGGDVLKDEDSRSSDLDELLNGISVDSEADSLPDLQEQVIWLKVKLCRLLEEKRSTVLRAEELETALMEMVKQDNQWELSARVYLTI</sequence>
<evidence type="ECO:0000313" key="3">
    <source>
        <dbReference type="Proteomes" id="UP001163823"/>
    </source>
</evidence>
<dbReference type="KEGG" id="qsa:O6P43_006725"/>
<evidence type="ECO:0000313" key="2">
    <source>
        <dbReference type="EMBL" id="KAJ7977032.1"/>
    </source>
</evidence>
<dbReference type="EMBL" id="JARAOO010000003">
    <property type="protein sequence ID" value="KAJ7977032.1"/>
    <property type="molecule type" value="Genomic_DNA"/>
</dbReference>
<name>A0AAD7VIH5_QUISA</name>
<gene>
    <name evidence="2" type="ORF">O6P43_006725</name>
</gene>
<keyword evidence="3" id="KW-1185">Reference proteome</keyword>
<evidence type="ECO:0000256" key="1">
    <source>
        <dbReference type="SAM" id="MobiDB-lite"/>
    </source>
</evidence>
<protein>
    <submittedName>
        <fullName evidence="2">TBC1 domain family member 8B</fullName>
    </submittedName>
</protein>